<feature type="region of interest" description="Disordered" evidence="1">
    <location>
        <begin position="119"/>
        <end position="165"/>
    </location>
</feature>
<dbReference type="AlphaFoldDB" id="A0A0D7AU21"/>
<evidence type="ECO:0000313" key="3">
    <source>
        <dbReference type="Proteomes" id="UP000054007"/>
    </source>
</evidence>
<sequence>MFVPNGNSTFCMYTKCLNDIVAHSQHPWLWADPVCNCGFLLGELSTHSNMPLDNDIDRSLLGNSTDIGAVDARNADQVGPYMTDRSSSFIAFIRNNPAITRRLDDEDFRKFITMGVEASNADPDNPFGERSPTPITASADGPGHRPKCTEPGCDAGYFASKQTLK</sequence>
<organism evidence="2 3">
    <name type="scientific">Cylindrobasidium torrendii FP15055 ss-10</name>
    <dbReference type="NCBI Taxonomy" id="1314674"/>
    <lineage>
        <taxon>Eukaryota</taxon>
        <taxon>Fungi</taxon>
        <taxon>Dikarya</taxon>
        <taxon>Basidiomycota</taxon>
        <taxon>Agaricomycotina</taxon>
        <taxon>Agaricomycetes</taxon>
        <taxon>Agaricomycetidae</taxon>
        <taxon>Agaricales</taxon>
        <taxon>Marasmiineae</taxon>
        <taxon>Physalacriaceae</taxon>
        <taxon>Cylindrobasidium</taxon>
    </lineage>
</organism>
<protein>
    <submittedName>
        <fullName evidence="2">Uncharacterized protein</fullName>
    </submittedName>
</protein>
<dbReference type="EMBL" id="KN880968">
    <property type="protein sequence ID" value="KIY61349.1"/>
    <property type="molecule type" value="Genomic_DNA"/>
</dbReference>
<evidence type="ECO:0000256" key="1">
    <source>
        <dbReference type="SAM" id="MobiDB-lite"/>
    </source>
</evidence>
<name>A0A0D7AU21_9AGAR</name>
<keyword evidence="3" id="KW-1185">Reference proteome</keyword>
<gene>
    <name evidence="2" type="ORF">CYLTODRAFT_415500</name>
</gene>
<feature type="non-terminal residue" evidence="2">
    <location>
        <position position="165"/>
    </location>
</feature>
<accession>A0A0D7AU21</accession>
<dbReference type="Proteomes" id="UP000054007">
    <property type="component" value="Unassembled WGS sequence"/>
</dbReference>
<proteinExistence type="predicted"/>
<reference evidence="2 3" key="1">
    <citation type="journal article" date="2015" name="Fungal Genet. Biol.">
        <title>Evolution of novel wood decay mechanisms in Agaricales revealed by the genome sequences of Fistulina hepatica and Cylindrobasidium torrendii.</title>
        <authorList>
            <person name="Floudas D."/>
            <person name="Held B.W."/>
            <person name="Riley R."/>
            <person name="Nagy L.G."/>
            <person name="Koehler G."/>
            <person name="Ransdell A.S."/>
            <person name="Younus H."/>
            <person name="Chow J."/>
            <person name="Chiniquy J."/>
            <person name="Lipzen A."/>
            <person name="Tritt A."/>
            <person name="Sun H."/>
            <person name="Haridas S."/>
            <person name="LaButti K."/>
            <person name="Ohm R.A."/>
            <person name="Kues U."/>
            <person name="Blanchette R.A."/>
            <person name="Grigoriev I.V."/>
            <person name="Minto R.E."/>
            <person name="Hibbett D.S."/>
        </authorList>
    </citation>
    <scope>NUCLEOTIDE SEQUENCE [LARGE SCALE GENOMIC DNA]</scope>
    <source>
        <strain evidence="2 3">FP15055 ss-10</strain>
    </source>
</reference>
<evidence type="ECO:0000313" key="2">
    <source>
        <dbReference type="EMBL" id="KIY61349.1"/>
    </source>
</evidence>